<keyword evidence="23" id="KW-1185">Reference proteome</keyword>
<protein>
    <recommendedName>
        <fullName evidence="3">Voltage-dependent L-type calcium channel subunit beta-2</fullName>
    </recommendedName>
    <alternativeName>
        <fullName evidence="15">Calcium channel voltage-dependent subunit beta 2</fullName>
    </alternativeName>
</protein>
<keyword evidence="11" id="KW-0851">Voltage-gated channel</keyword>
<evidence type="ECO:0000256" key="8">
    <source>
        <dbReference type="ARBA" id="ARBA00022568"/>
    </source>
</evidence>
<comment type="similarity">
    <text evidence="2">Belongs to the calcium channel beta subunit family.</text>
</comment>
<feature type="domain" description="SH3" evidence="21">
    <location>
        <begin position="54"/>
        <end position="123"/>
    </location>
</feature>
<evidence type="ECO:0000256" key="4">
    <source>
        <dbReference type="ARBA" id="ARBA00022443"/>
    </source>
</evidence>
<evidence type="ECO:0000256" key="12">
    <source>
        <dbReference type="ARBA" id="ARBA00023065"/>
    </source>
</evidence>
<dbReference type="PROSITE" id="PS50002">
    <property type="entry name" value="SH3"/>
    <property type="match status" value="1"/>
</dbReference>
<dbReference type="InterPro" id="IPR005444">
    <property type="entry name" value="VDCC_L_b2su"/>
</dbReference>
<accession>A0A9J8A2V9</accession>
<dbReference type="Proteomes" id="UP001108240">
    <property type="component" value="Unplaced"/>
</dbReference>
<feature type="compositionally biased region" description="Polar residues" evidence="19">
    <location>
        <begin position="152"/>
        <end position="162"/>
    </location>
</feature>
<evidence type="ECO:0000256" key="5">
    <source>
        <dbReference type="ARBA" id="ARBA00022448"/>
    </source>
</evidence>
<comment type="function">
    <text evidence="16">Beta subunit of voltage-dependent calcium channels which contributes to the function of the calcium channel by increasing peak calcium current. Plays a role in shifting voltage dependencies of activation and inactivation of the channel. May modulate G protein inhibition. May contribute to beta-adrenergic augmentation of Ca(2+) influx in cardiomyocytes, thereby regulating increases in heart rate and contractile force. Involved in membrane targeting of the alpha-1 subunit CACNA1C.</text>
</comment>
<comment type="subunit">
    <text evidence="17">Component of a calcium channel complex consisting of a pore-forming alpha subunit (CACNA1S) and the ancillary subunits CACNB1 or CACNB2, CACNG1 and CACNA2D1. The channel complex contains alpha, beta, gamma and delta subunits in a 1:1:1:1 ratio, i.e. it contains either CACNB1 or CACNB2. Interacts with CACNA1C. Interacts with RRAD; interaction may be involved in beta-adrenergic regulation of heart rate and contractile force. Interaction with RRAD regulates the trafficking of CACNA1C to the cell membrane. Interacts with TMIGD2. Interacts with CAMK2D. Interacts with CBARP. Interacts with CAMK2A.</text>
</comment>
<evidence type="ECO:0000256" key="7">
    <source>
        <dbReference type="ARBA" id="ARBA00022553"/>
    </source>
</evidence>
<dbReference type="InterPro" id="IPR027417">
    <property type="entry name" value="P-loop_NTPase"/>
</dbReference>
<dbReference type="SUPFAM" id="SSF50044">
    <property type="entry name" value="SH3-domain"/>
    <property type="match status" value="1"/>
</dbReference>
<evidence type="ECO:0000256" key="3">
    <source>
        <dbReference type="ARBA" id="ARBA00019005"/>
    </source>
</evidence>
<dbReference type="CDD" id="cd12040">
    <property type="entry name" value="SH3_CACNB2"/>
    <property type="match status" value="1"/>
</dbReference>
<dbReference type="InterPro" id="IPR035605">
    <property type="entry name" value="CACNB2_SH3"/>
</dbReference>
<evidence type="ECO:0000256" key="11">
    <source>
        <dbReference type="ARBA" id="ARBA00022882"/>
    </source>
</evidence>
<reference evidence="22" key="1">
    <citation type="submission" date="2025-08" db="UniProtKB">
        <authorList>
            <consortium name="Ensembl"/>
        </authorList>
    </citation>
    <scope>IDENTIFICATION</scope>
</reference>
<evidence type="ECO:0000313" key="22">
    <source>
        <dbReference type="Ensembl" id="ENSCCRP00000137051.1"/>
    </source>
</evidence>
<evidence type="ECO:0000256" key="10">
    <source>
        <dbReference type="ARBA" id="ARBA00022837"/>
    </source>
</evidence>
<evidence type="ECO:0000256" key="1">
    <source>
        <dbReference type="ARBA" id="ARBA00004278"/>
    </source>
</evidence>
<dbReference type="InterPro" id="IPR008145">
    <property type="entry name" value="GK/Ca_channel_bsu"/>
</dbReference>
<dbReference type="GeneTree" id="ENSGT00950000182837"/>
<dbReference type="SMART" id="SM00072">
    <property type="entry name" value="GuKc"/>
    <property type="match status" value="1"/>
</dbReference>
<keyword evidence="8" id="KW-0109">Calcium transport</keyword>
<dbReference type="PANTHER" id="PTHR11824">
    <property type="entry name" value="VOLTAGE-DEPENDENT CALCIUM CHANNEL BETA SUBUNIT"/>
    <property type="match status" value="1"/>
</dbReference>
<dbReference type="Gene3D" id="2.30.30.40">
    <property type="entry name" value="SH3 Domains"/>
    <property type="match status" value="1"/>
</dbReference>
<keyword evidence="7" id="KW-0597">Phosphoprotein</keyword>
<dbReference type="GO" id="GO:0005245">
    <property type="term" value="F:voltage-gated calcium channel activity"/>
    <property type="evidence" value="ECO:0007669"/>
    <property type="project" value="InterPro"/>
</dbReference>
<keyword evidence="4 18" id="KW-0728">SH3 domain</keyword>
<evidence type="ECO:0000256" key="19">
    <source>
        <dbReference type="SAM" id="MobiDB-lite"/>
    </source>
</evidence>
<evidence type="ECO:0000256" key="14">
    <source>
        <dbReference type="ARBA" id="ARBA00023303"/>
    </source>
</evidence>
<keyword evidence="5" id="KW-0813">Transport</keyword>
<evidence type="ECO:0000259" key="21">
    <source>
        <dbReference type="PROSITE" id="PS50002"/>
    </source>
</evidence>
<organism evidence="22 23">
    <name type="scientific">Cyprinus carpio carpio</name>
    <dbReference type="NCBI Taxonomy" id="630221"/>
    <lineage>
        <taxon>Eukaryota</taxon>
        <taxon>Metazoa</taxon>
        <taxon>Chordata</taxon>
        <taxon>Craniata</taxon>
        <taxon>Vertebrata</taxon>
        <taxon>Euteleostomi</taxon>
        <taxon>Actinopterygii</taxon>
        <taxon>Neopterygii</taxon>
        <taxon>Teleostei</taxon>
        <taxon>Ostariophysi</taxon>
        <taxon>Cypriniformes</taxon>
        <taxon>Cyprinidae</taxon>
        <taxon>Cyprininae</taxon>
        <taxon>Cyprinus</taxon>
    </lineage>
</organism>
<feature type="compositionally biased region" description="Polar residues" evidence="19">
    <location>
        <begin position="519"/>
        <end position="533"/>
    </location>
</feature>
<dbReference type="GO" id="GO:0005891">
    <property type="term" value="C:voltage-gated calcium channel complex"/>
    <property type="evidence" value="ECO:0007669"/>
    <property type="project" value="InterPro"/>
</dbReference>
<feature type="region of interest" description="Disordered" evidence="19">
    <location>
        <begin position="430"/>
        <end position="603"/>
    </location>
</feature>
<name>A0A9J8A2V9_CYPCA</name>
<keyword evidence="20" id="KW-0812">Transmembrane</keyword>
<feature type="compositionally biased region" description="Basic and acidic residues" evidence="19">
    <location>
        <begin position="578"/>
        <end position="603"/>
    </location>
</feature>
<sequence>MNPILWTLMHFSKYPLLCSTGLKCMRVVVEIFLFCYLLVFLTVLTLCSSTQSKPVAFAVRTNVGYSASLEDDVPVPGMGISFEAKDFLHVKEKFNNDWWIGRLVKEGCDIGFIPSPVKLESIRIHQDLRAKQGKFYSSKLGANSSSSLGDIVSNSRKSTPPSSAVDIDAAGLDPEESDPPPHQRSPKASPNTVISPIAREKRMPFFKKTEHVPPYDVVPSMRPVVLVGPSLKGYEVTDMMQKALFDFLKHRFEGRISITRVAADISLAKRSVLNNPSKHAIIERSNTRSNLAEVQSEIERIFELARTLQLVVLDADTINHPAQLGKTSLAPIIVYIKITSPKVLQRLIKSRGKSQAKHLNVQMVAADKLAQCPSGLFDIILDENQLEDACEHMADYLEAYWKSTHPPSVPQTNPLLEKLTTVAAAACKDSLTNPQPKGRAGEQTAERPADNRTGFYEGYHHHHHYQTQKQGSLEDDNAEERDAKANHDQQPSEWRSGHKHHSHNHHHHRQHHHHHSRTTRTLSKQETTESTYQEPLAGQTQEEEPPNHHHHHHHHRGDKEKEYDHNERNGRQRGKQRSQREPHHERDRKRGEEEWAREHYIEQ</sequence>
<feature type="compositionally biased region" description="Basic residues" evidence="19">
    <location>
        <begin position="497"/>
        <end position="518"/>
    </location>
</feature>
<keyword evidence="20" id="KW-1133">Transmembrane helix</keyword>
<dbReference type="PRINTS" id="PR01628">
    <property type="entry name" value="LCACHANNELB2"/>
</dbReference>
<keyword evidence="6" id="KW-1003">Cell membrane</keyword>
<feature type="transmembrane region" description="Helical" evidence="20">
    <location>
        <begin position="27"/>
        <end position="46"/>
    </location>
</feature>
<evidence type="ECO:0000256" key="16">
    <source>
        <dbReference type="ARBA" id="ARBA00046042"/>
    </source>
</evidence>
<dbReference type="FunFam" id="3.40.50.300:FF:000023">
    <property type="entry name" value="Voltage-dependent L-type calcium channel subunit beta-2"/>
    <property type="match status" value="1"/>
</dbReference>
<comment type="subcellular location">
    <subcellularLocation>
        <location evidence="1">Cell membrane</location>
        <location evidence="1">Sarcolemma</location>
        <topology evidence="1">Peripheral membrane protein</topology>
        <orientation evidence="1">Cytoplasmic side</orientation>
    </subcellularLocation>
</comment>
<evidence type="ECO:0000313" key="23">
    <source>
        <dbReference type="Proteomes" id="UP001108240"/>
    </source>
</evidence>
<dbReference type="Gene3D" id="3.40.50.300">
    <property type="entry name" value="P-loop containing nucleotide triphosphate hydrolases"/>
    <property type="match status" value="1"/>
</dbReference>
<dbReference type="InterPro" id="IPR036028">
    <property type="entry name" value="SH3-like_dom_sf"/>
</dbReference>
<evidence type="ECO:0000256" key="17">
    <source>
        <dbReference type="ARBA" id="ARBA00046619"/>
    </source>
</evidence>
<keyword evidence="10" id="KW-0106">Calcium</keyword>
<evidence type="ECO:0000256" key="9">
    <source>
        <dbReference type="ARBA" id="ARBA00022673"/>
    </source>
</evidence>
<dbReference type="InterPro" id="IPR000584">
    <property type="entry name" value="VDCC_L_bsu"/>
</dbReference>
<keyword evidence="14" id="KW-0407">Ion channel</keyword>
<dbReference type="Ensembl" id="ENSCCRT00000145240.1">
    <property type="protein sequence ID" value="ENSCCRP00000137051.1"/>
    <property type="gene ID" value="ENSCCRG00000054723.1"/>
</dbReference>
<feature type="region of interest" description="Disordered" evidence="19">
    <location>
        <begin position="142"/>
        <end position="194"/>
    </location>
</feature>
<reference evidence="22" key="2">
    <citation type="submission" date="2025-09" db="UniProtKB">
        <authorList>
            <consortium name="Ensembl"/>
        </authorList>
    </citation>
    <scope>IDENTIFICATION</scope>
</reference>
<evidence type="ECO:0000256" key="13">
    <source>
        <dbReference type="ARBA" id="ARBA00023136"/>
    </source>
</evidence>
<evidence type="ECO:0000256" key="2">
    <source>
        <dbReference type="ARBA" id="ARBA00010836"/>
    </source>
</evidence>
<dbReference type="Pfam" id="PF00625">
    <property type="entry name" value="Guanylate_kin"/>
    <property type="match status" value="1"/>
</dbReference>
<keyword evidence="12" id="KW-0406">Ion transport</keyword>
<dbReference type="GO" id="GO:0042383">
    <property type="term" value="C:sarcolemma"/>
    <property type="evidence" value="ECO:0007669"/>
    <property type="project" value="UniProtKB-SubCell"/>
</dbReference>
<feature type="compositionally biased region" description="Basic and acidic residues" evidence="19">
    <location>
        <begin position="557"/>
        <end position="570"/>
    </location>
</feature>
<keyword evidence="9" id="KW-0107">Calcium channel</keyword>
<evidence type="ECO:0000256" key="20">
    <source>
        <dbReference type="SAM" id="Phobius"/>
    </source>
</evidence>
<evidence type="ECO:0000256" key="18">
    <source>
        <dbReference type="PROSITE-ProRule" id="PRU00192"/>
    </source>
</evidence>
<evidence type="ECO:0000256" key="15">
    <source>
        <dbReference type="ARBA" id="ARBA00030521"/>
    </source>
</evidence>
<dbReference type="SUPFAM" id="SSF52540">
    <property type="entry name" value="P-loop containing nucleoside triphosphate hydrolases"/>
    <property type="match status" value="1"/>
</dbReference>
<dbReference type="InterPro" id="IPR001452">
    <property type="entry name" value="SH3_domain"/>
</dbReference>
<keyword evidence="13 20" id="KW-0472">Membrane</keyword>
<proteinExistence type="inferred from homology"/>
<dbReference type="AlphaFoldDB" id="A0A9J8A2V9"/>
<evidence type="ECO:0000256" key="6">
    <source>
        <dbReference type="ARBA" id="ARBA00022475"/>
    </source>
</evidence>
<dbReference type="PRINTS" id="PR01626">
    <property type="entry name" value="LCACHANNELB"/>
</dbReference>